<proteinExistence type="predicted"/>
<protein>
    <submittedName>
        <fullName evidence="1">Uncharacterized protein</fullName>
    </submittedName>
</protein>
<dbReference type="EMBL" id="GGEC01066161">
    <property type="protein sequence ID" value="MBX46645.1"/>
    <property type="molecule type" value="Transcribed_RNA"/>
</dbReference>
<name>A0A2P2NW02_RHIMU</name>
<sequence>MAKSWQRLTGCPCAYQKLIKMGFFRILGCPHTSSGKFYIWVKSTSIIQAQ</sequence>
<reference evidence="1" key="1">
    <citation type="submission" date="2018-02" db="EMBL/GenBank/DDBJ databases">
        <title>Rhizophora mucronata_Transcriptome.</title>
        <authorList>
            <person name="Meera S.P."/>
            <person name="Sreeshan A."/>
            <person name="Augustine A."/>
        </authorList>
    </citation>
    <scope>NUCLEOTIDE SEQUENCE</scope>
    <source>
        <tissue evidence="1">Leaf</tissue>
    </source>
</reference>
<evidence type="ECO:0000313" key="1">
    <source>
        <dbReference type="EMBL" id="MBX46645.1"/>
    </source>
</evidence>
<dbReference type="AlphaFoldDB" id="A0A2P2NW02"/>
<accession>A0A2P2NW02</accession>
<organism evidence="1">
    <name type="scientific">Rhizophora mucronata</name>
    <name type="common">Asiatic mangrove</name>
    <dbReference type="NCBI Taxonomy" id="61149"/>
    <lineage>
        <taxon>Eukaryota</taxon>
        <taxon>Viridiplantae</taxon>
        <taxon>Streptophyta</taxon>
        <taxon>Embryophyta</taxon>
        <taxon>Tracheophyta</taxon>
        <taxon>Spermatophyta</taxon>
        <taxon>Magnoliopsida</taxon>
        <taxon>eudicotyledons</taxon>
        <taxon>Gunneridae</taxon>
        <taxon>Pentapetalae</taxon>
        <taxon>rosids</taxon>
        <taxon>fabids</taxon>
        <taxon>Malpighiales</taxon>
        <taxon>Rhizophoraceae</taxon>
        <taxon>Rhizophora</taxon>
    </lineage>
</organism>